<sequence length="117" mass="13618">MSFVNKFLLFCGFVSLLHSAYSAAQYRAYLRITEQEFTNLPIDIIIQAVASLTLILYKLVQVGDFKEIRAAVDLQAKSWETLSNIQSFYTFNHRGKALERDYCQPNPMFFDRSEKFD</sequence>
<proteinExistence type="evidence at transcript level"/>
<keyword evidence="8" id="KW-0967">Endosome</keyword>
<feature type="signal peptide" evidence="9">
    <location>
        <begin position="1"/>
        <end position="22"/>
    </location>
</feature>
<organism evidence="10">
    <name type="scientific">Corethrella appendiculata</name>
    <dbReference type="NCBI Taxonomy" id="1370023"/>
    <lineage>
        <taxon>Eukaryota</taxon>
        <taxon>Metazoa</taxon>
        <taxon>Ecdysozoa</taxon>
        <taxon>Arthropoda</taxon>
        <taxon>Hexapoda</taxon>
        <taxon>Insecta</taxon>
        <taxon>Pterygota</taxon>
        <taxon>Neoptera</taxon>
        <taxon>Endopterygota</taxon>
        <taxon>Diptera</taxon>
        <taxon>Nematocera</taxon>
        <taxon>Culicoidea</taxon>
        <taxon>Chaoboridae</taxon>
        <taxon>Corethrella</taxon>
    </lineage>
</organism>
<dbReference type="GO" id="GO:0022890">
    <property type="term" value="F:inorganic cation transmembrane transporter activity"/>
    <property type="evidence" value="ECO:0007669"/>
    <property type="project" value="TreeGrafter"/>
</dbReference>
<keyword evidence="8" id="KW-0813">Transport</keyword>
<evidence type="ECO:0000256" key="7">
    <source>
        <dbReference type="ARBA" id="ARBA00023136"/>
    </source>
</evidence>
<comment type="caution">
    <text evidence="8">Lacks conserved residue(s) required for the propagation of feature annotation.</text>
</comment>
<dbReference type="Pfam" id="PF10270">
    <property type="entry name" value="MMgT"/>
    <property type="match status" value="1"/>
</dbReference>
<evidence type="ECO:0000313" key="10">
    <source>
        <dbReference type="EMBL" id="JAB56101.1"/>
    </source>
</evidence>
<dbReference type="GO" id="GO:0031901">
    <property type="term" value="C:early endosome membrane"/>
    <property type="evidence" value="ECO:0007669"/>
    <property type="project" value="UniProtKB-SubCell"/>
</dbReference>
<keyword evidence="8" id="KW-0333">Golgi apparatus</keyword>
<dbReference type="InterPro" id="IPR018937">
    <property type="entry name" value="MMgT"/>
</dbReference>
<comment type="subcellular location">
    <subcellularLocation>
        <location evidence="1">Endoplasmic reticulum membrane</location>
        <topology evidence="1">Multi-pass membrane protein</topology>
    </subcellularLocation>
    <subcellularLocation>
        <location evidence="8">Golgi apparatus membrane</location>
        <topology evidence="8">Multi-pass membrane protein</topology>
    </subcellularLocation>
    <subcellularLocation>
        <location evidence="8">Early endosome membrane</location>
        <topology evidence="8">Multi-pass membrane protein</topology>
    </subcellularLocation>
</comment>
<evidence type="ECO:0000256" key="5">
    <source>
        <dbReference type="ARBA" id="ARBA00022824"/>
    </source>
</evidence>
<dbReference type="PANTHER" id="PTHR21181">
    <property type="match status" value="1"/>
</dbReference>
<reference evidence="10" key="1">
    <citation type="journal article" date="2014" name="Insect Biochem. Mol. Biol.">
        <title>An insight into the sialome of the frog biting fly, Corethrella appendiculata.</title>
        <authorList>
            <person name="Ribeiro J.M.C."/>
            <person name="Chagas A.C."/>
            <person name="Pham V.M."/>
            <person name="Lounibos L.P."/>
            <person name="Calvo E."/>
        </authorList>
    </citation>
    <scope>NUCLEOTIDE SEQUENCE</scope>
    <source>
        <tissue evidence="10">Salivary glands</tissue>
    </source>
</reference>
<evidence type="ECO:0000256" key="6">
    <source>
        <dbReference type="ARBA" id="ARBA00022989"/>
    </source>
</evidence>
<keyword evidence="7 8" id="KW-0472">Membrane</keyword>
<evidence type="ECO:0000256" key="4">
    <source>
        <dbReference type="ARBA" id="ARBA00022692"/>
    </source>
</evidence>
<dbReference type="EMBL" id="GANO01003770">
    <property type="protein sequence ID" value="JAB56101.1"/>
    <property type="molecule type" value="mRNA"/>
</dbReference>
<name>U5ERE2_9DIPT</name>
<dbReference type="GO" id="GO:0005886">
    <property type="term" value="C:plasma membrane"/>
    <property type="evidence" value="ECO:0007669"/>
    <property type="project" value="TreeGrafter"/>
</dbReference>
<accession>U5ERE2</accession>
<keyword evidence="6 8" id="KW-1133">Transmembrane helix</keyword>
<keyword evidence="5 8" id="KW-0256">Endoplasmic reticulum</keyword>
<protein>
    <recommendedName>
        <fullName evidence="8">Membrane magnesium transporter</fullName>
    </recommendedName>
</protein>
<keyword evidence="8" id="KW-0460">Magnesium</keyword>
<comment type="function">
    <text evidence="8">Part of the endoplasmic reticulum membrane protein complex (EMC) that enables the energy-independent insertion into endoplasmic reticulum membranes of newly synthesized membrane proteins. May be involved in Mg(2+) transport.</text>
</comment>
<comment type="similarity">
    <text evidence="2 8">Belongs to the membrane magnesium transporter (TC 1.A.67) family.</text>
</comment>
<dbReference type="PANTHER" id="PTHR21181:SF7">
    <property type="entry name" value="ER MEMBRANE PROTEIN COMPLEX SUBUNIT 5"/>
    <property type="match status" value="1"/>
</dbReference>
<dbReference type="GO" id="GO:0000139">
    <property type="term" value="C:Golgi membrane"/>
    <property type="evidence" value="ECO:0007669"/>
    <property type="project" value="UniProtKB-SubCell"/>
</dbReference>
<feature type="chain" id="PRO_5004660011" description="Membrane magnesium transporter" evidence="9">
    <location>
        <begin position="23"/>
        <end position="117"/>
    </location>
</feature>
<dbReference type="AlphaFoldDB" id="U5ERE2"/>
<comment type="subunit">
    <text evidence="3">Component of the ER membrane protein complex (EMC).</text>
</comment>
<evidence type="ECO:0000256" key="8">
    <source>
        <dbReference type="RuleBase" id="RU367002"/>
    </source>
</evidence>
<keyword evidence="9" id="KW-0732">Signal</keyword>
<keyword evidence="4 8" id="KW-0812">Transmembrane</keyword>
<evidence type="ECO:0000256" key="9">
    <source>
        <dbReference type="SAM" id="SignalP"/>
    </source>
</evidence>
<dbReference type="GO" id="GO:0072546">
    <property type="term" value="C:EMC complex"/>
    <property type="evidence" value="ECO:0007669"/>
    <property type="project" value="UniProtKB-UniRule"/>
</dbReference>
<feature type="transmembrane region" description="Helical" evidence="8">
    <location>
        <begin position="40"/>
        <end position="60"/>
    </location>
</feature>
<evidence type="ECO:0000256" key="3">
    <source>
        <dbReference type="ARBA" id="ARBA00011276"/>
    </source>
</evidence>
<evidence type="ECO:0000256" key="1">
    <source>
        <dbReference type="ARBA" id="ARBA00004477"/>
    </source>
</evidence>
<evidence type="ECO:0000256" key="2">
    <source>
        <dbReference type="ARBA" id="ARBA00006109"/>
    </source>
</evidence>